<gene>
    <name evidence="1" type="ORF">GKO46_04190</name>
    <name evidence="2" type="ORF">GKO48_05070</name>
</gene>
<sequence>MLPNSSNIGLKEWAVTTGALGRGEQIFMLRKGGIREDGRHFKIEHEQFLLYPGVFHEGELLLKQEKQNLLEETANADFSKEIPFSVYCELVETIEISEEHHVRALDAFHIWSKEFPVKRFNWKPRHPLKLMIVRAHKLDSSVTVNVDETYGGCKSWVDLTDEIDITNLTPALSDAEFEAQVSKIHEALKAEPVNA</sequence>
<evidence type="ECO:0000313" key="2">
    <source>
        <dbReference type="EMBL" id="WFG39010.1"/>
    </source>
</evidence>
<dbReference type="Proteomes" id="UP001321249">
    <property type="component" value="Unassembled WGS sequence"/>
</dbReference>
<dbReference type="EMBL" id="WMBE01000001">
    <property type="protein sequence ID" value="MDG0866271.1"/>
    <property type="molecule type" value="Genomic_DNA"/>
</dbReference>
<reference evidence="3" key="3">
    <citation type="submission" date="2023-06" db="EMBL/GenBank/DDBJ databases">
        <title>Pangenomics reveal diversification of enzyme families and niche specialization in globally abundant SAR202 bacteria.</title>
        <authorList>
            <person name="Saw J.H.W."/>
        </authorList>
    </citation>
    <scope>NUCLEOTIDE SEQUENCE [LARGE SCALE GENOMIC DNA]</scope>
    <source>
        <strain evidence="3">JH1073</strain>
    </source>
</reference>
<dbReference type="EMBL" id="CP046147">
    <property type="protein sequence ID" value="WFG39010.1"/>
    <property type="molecule type" value="Genomic_DNA"/>
</dbReference>
<dbReference type="InterPro" id="IPR014923">
    <property type="entry name" value="DUF1802"/>
</dbReference>
<dbReference type="Proteomes" id="UP001219901">
    <property type="component" value="Chromosome"/>
</dbReference>
<accession>A0AAJ5ZDL5</accession>
<keyword evidence="3" id="KW-1185">Reference proteome</keyword>
<name>A0AAJ5ZDL5_9CHLR</name>
<protein>
    <submittedName>
        <fullName evidence="2">DUF1802 family protein</fullName>
    </submittedName>
</protein>
<evidence type="ECO:0000313" key="3">
    <source>
        <dbReference type="Proteomes" id="UP001219901"/>
    </source>
</evidence>
<evidence type="ECO:0000313" key="1">
    <source>
        <dbReference type="EMBL" id="MDG0866271.1"/>
    </source>
</evidence>
<dbReference type="AlphaFoldDB" id="A0AAJ5ZDL5"/>
<reference evidence="3 4" key="1">
    <citation type="submission" date="2019-11" db="EMBL/GenBank/DDBJ databases">
        <authorList>
            <person name="Cho J.-C."/>
        </authorList>
    </citation>
    <scope>NUCLEOTIDE SEQUENCE [LARGE SCALE GENOMIC DNA]</scope>
    <source>
        <strain evidence="2 3">JH1073</strain>
        <strain evidence="1 4">JH702</strain>
    </source>
</reference>
<dbReference type="Pfam" id="PF08819">
    <property type="entry name" value="DUF1802"/>
    <property type="match status" value="1"/>
</dbReference>
<evidence type="ECO:0000313" key="4">
    <source>
        <dbReference type="Proteomes" id="UP001321249"/>
    </source>
</evidence>
<reference evidence="2" key="2">
    <citation type="journal article" date="2023" name="Nat. Commun.">
        <title>Cultivation of marine bacteria of the SAR202 clade.</title>
        <authorList>
            <person name="Lim Y."/>
            <person name="Seo J.H."/>
            <person name="Giovannoni S.J."/>
            <person name="Kang I."/>
            <person name="Cho J.C."/>
        </authorList>
    </citation>
    <scope>NUCLEOTIDE SEQUENCE</scope>
    <source>
        <strain evidence="2">JH1073</strain>
    </source>
</reference>
<dbReference type="RefSeq" id="WP_342822288.1">
    <property type="nucleotide sequence ID" value="NZ_CP046146.1"/>
</dbReference>
<organism evidence="2 3">
    <name type="scientific">Candidatus Lucifugimonas marina</name>
    <dbReference type="NCBI Taxonomy" id="3038979"/>
    <lineage>
        <taxon>Bacteria</taxon>
        <taxon>Bacillati</taxon>
        <taxon>Chloroflexota</taxon>
        <taxon>Dehalococcoidia</taxon>
        <taxon>SAR202 cluster</taxon>
        <taxon>Candidatus Lucifugimonadales</taxon>
        <taxon>Candidatus Lucifugimonadaceae</taxon>
        <taxon>Candidatus Lucifugimonas</taxon>
    </lineage>
</organism>
<proteinExistence type="predicted"/>